<evidence type="ECO:0000313" key="2">
    <source>
        <dbReference type="Proteomes" id="UP001062846"/>
    </source>
</evidence>
<organism evidence="1 2">
    <name type="scientific">Rhododendron molle</name>
    <name type="common">Chinese azalea</name>
    <name type="synonym">Azalea mollis</name>
    <dbReference type="NCBI Taxonomy" id="49168"/>
    <lineage>
        <taxon>Eukaryota</taxon>
        <taxon>Viridiplantae</taxon>
        <taxon>Streptophyta</taxon>
        <taxon>Embryophyta</taxon>
        <taxon>Tracheophyta</taxon>
        <taxon>Spermatophyta</taxon>
        <taxon>Magnoliopsida</taxon>
        <taxon>eudicotyledons</taxon>
        <taxon>Gunneridae</taxon>
        <taxon>Pentapetalae</taxon>
        <taxon>asterids</taxon>
        <taxon>Ericales</taxon>
        <taxon>Ericaceae</taxon>
        <taxon>Ericoideae</taxon>
        <taxon>Rhodoreae</taxon>
        <taxon>Rhododendron</taxon>
    </lineage>
</organism>
<evidence type="ECO:0000313" key="1">
    <source>
        <dbReference type="EMBL" id="KAI8558593.1"/>
    </source>
</evidence>
<keyword evidence="2" id="KW-1185">Reference proteome</keyword>
<sequence>MADLLDELVIEILVRLPAVYLLRCTSVCKSWYSLITSPGFITAQLNKSVTAGSGKANNETLQGWICSFDRAEKRYLLYGEYGRFGEEYSELEYPLENQLGYYRILGCCKGVVCLFIRTGHPNIFLWNPSIRKAVNLRMPSMPQGLRKFVLGFGTHPATYECKVIRIAYNMADSIMNKVPPKVELYTQGTGSRRCISSAPSIHGIGFKWSHVFVNGAVHWPVDDSHRNSIVSFDMGFESFSKMMLPPALTNQYLHLNLFGESLALVNRDVRQGSLGCCIWVMKEIGGAKSWTKLCSINLPGVSFKTIGLQANGEVLLATRSNSLISYDPGTEKMVYTGIKGISSFAFYKETLVLLRGGNGV</sequence>
<gene>
    <name evidence="1" type="ORF">RHMOL_Rhmol04G0107500</name>
</gene>
<reference evidence="1" key="1">
    <citation type="submission" date="2022-02" db="EMBL/GenBank/DDBJ databases">
        <title>Plant Genome Project.</title>
        <authorList>
            <person name="Zhang R.-G."/>
        </authorList>
    </citation>
    <scope>NUCLEOTIDE SEQUENCE</scope>
    <source>
        <strain evidence="1">AT1</strain>
    </source>
</reference>
<protein>
    <submittedName>
        <fullName evidence="1">Uncharacterized protein</fullName>
    </submittedName>
</protein>
<accession>A0ACC0P1I9</accession>
<name>A0ACC0P1I9_RHOML</name>
<comment type="caution">
    <text evidence="1">The sequence shown here is derived from an EMBL/GenBank/DDBJ whole genome shotgun (WGS) entry which is preliminary data.</text>
</comment>
<dbReference type="Proteomes" id="UP001062846">
    <property type="component" value="Chromosome 4"/>
</dbReference>
<dbReference type="EMBL" id="CM046391">
    <property type="protein sequence ID" value="KAI8558593.1"/>
    <property type="molecule type" value="Genomic_DNA"/>
</dbReference>
<proteinExistence type="predicted"/>